<name>A0A517NZ77_9BACT</name>
<dbReference type="Proteomes" id="UP000319817">
    <property type="component" value="Chromosome"/>
</dbReference>
<accession>A0A517NZ77</accession>
<keyword evidence="2" id="KW-1185">Reference proteome</keyword>
<sequence>MRQLVQLQQQTSDFEKLNTQLVFVYREETDGVDGLKKIEEKIEAKNRKTILLGLDLNKKSSAAYSSQNRTFDNYVVDSKGIVRGVIDGSLKDRATANELLKILKKVEK</sequence>
<evidence type="ECO:0000313" key="1">
    <source>
        <dbReference type="EMBL" id="QDT12421.1"/>
    </source>
</evidence>
<dbReference type="EMBL" id="CP036526">
    <property type="protein sequence ID" value="QDT12421.1"/>
    <property type="molecule type" value="Genomic_DNA"/>
</dbReference>
<evidence type="ECO:0000313" key="2">
    <source>
        <dbReference type="Proteomes" id="UP000319817"/>
    </source>
</evidence>
<protein>
    <recommendedName>
        <fullName evidence="3">Alkyl hydroperoxide reductase subunit C/ Thiol specific antioxidant domain-containing protein</fullName>
    </recommendedName>
</protein>
<evidence type="ECO:0008006" key="3">
    <source>
        <dbReference type="Google" id="ProtNLM"/>
    </source>
</evidence>
<organism evidence="1 2">
    <name type="scientific">Stieleria marina</name>
    <dbReference type="NCBI Taxonomy" id="1930275"/>
    <lineage>
        <taxon>Bacteria</taxon>
        <taxon>Pseudomonadati</taxon>
        <taxon>Planctomycetota</taxon>
        <taxon>Planctomycetia</taxon>
        <taxon>Pirellulales</taxon>
        <taxon>Pirellulaceae</taxon>
        <taxon>Stieleria</taxon>
    </lineage>
</organism>
<dbReference type="InterPro" id="IPR036249">
    <property type="entry name" value="Thioredoxin-like_sf"/>
</dbReference>
<gene>
    <name evidence="1" type="ORF">K239x_44310</name>
</gene>
<dbReference type="RefSeq" id="WP_145420286.1">
    <property type="nucleotide sequence ID" value="NZ_CP036526.1"/>
</dbReference>
<reference evidence="1 2" key="1">
    <citation type="submission" date="2019-02" db="EMBL/GenBank/DDBJ databases">
        <title>Deep-cultivation of Planctomycetes and their phenomic and genomic characterization uncovers novel biology.</title>
        <authorList>
            <person name="Wiegand S."/>
            <person name="Jogler M."/>
            <person name="Boedeker C."/>
            <person name="Pinto D."/>
            <person name="Vollmers J."/>
            <person name="Rivas-Marin E."/>
            <person name="Kohn T."/>
            <person name="Peeters S.H."/>
            <person name="Heuer A."/>
            <person name="Rast P."/>
            <person name="Oberbeckmann S."/>
            <person name="Bunk B."/>
            <person name="Jeske O."/>
            <person name="Meyerdierks A."/>
            <person name="Storesund J.E."/>
            <person name="Kallscheuer N."/>
            <person name="Luecker S."/>
            <person name="Lage O.M."/>
            <person name="Pohl T."/>
            <person name="Merkel B.J."/>
            <person name="Hornburger P."/>
            <person name="Mueller R.-W."/>
            <person name="Bruemmer F."/>
            <person name="Labrenz M."/>
            <person name="Spormann A.M."/>
            <person name="Op den Camp H."/>
            <person name="Overmann J."/>
            <person name="Amann R."/>
            <person name="Jetten M.S.M."/>
            <person name="Mascher T."/>
            <person name="Medema M.H."/>
            <person name="Devos D.P."/>
            <person name="Kaster A.-K."/>
            <person name="Ovreas L."/>
            <person name="Rohde M."/>
            <person name="Galperin M.Y."/>
            <person name="Jogler C."/>
        </authorList>
    </citation>
    <scope>NUCLEOTIDE SEQUENCE [LARGE SCALE GENOMIC DNA]</scope>
    <source>
        <strain evidence="1 2">K23_9</strain>
    </source>
</reference>
<proteinExistence type="predicted"/>
<dbReference type="OrthoDB" id="9809746at2"/>
<dbReference type="SUPFAM" id="SSF52833">
    <property type="entry name" value="Thioredoxin-like"/>
    <property type="match status" value="1"/>
</dbReference>
<dbReference type="Gene3D" id="3.40.30.10">
    <property type="entry name" value="Glutaredoxin"/>
    <property type="match status" value="1"/>
</dbReference>
<dbReference type="AlphaFoldDB" id="A0A517NZ77"/>